<comment type="caution">
    <text evidence="1">The sequence shown here is derived from an EMBL/GenBank/DDBJ whole genome shotgun (WGS) entry which is preliminary data.</text>
</comment>
<keyword evidence="2" id="KW-1185">Reference proteome</keyword>
<dbReference type="EMBL" id="JAZHXI010000010">
    <property type="protein sequence ID" value="KAL2067516.1"/>
    <property type="molecule type" value="Genomic_DNA"/>
</dbReference>
<accession>A0ABR4CE30</accession>
<evidence type="ECO:0000313" key="1">
    <source>
        <dbReference type="EMBL" id="KAL2067516.1"/>
    </source>
</evidence>
<name>A0ABR4CE30_9HELO</name>
<dbReference type="SUPFAM" id="SSF51735">
    <property type="entry name" value="NAD(P)-binding Rossmann-fold domains"/>
    <property type="match status" value="1"/>
</dbReference>
<organism evidence="1 2">
    <name type="scientific">Oculimacula yallundae</name>
    <dbReference type="NCBI Taxonomy" id="86028"/>
    <lineage>
        <taxon>Eukaryota</taxon>
        <taxon>Fungi</taxon>
        <taxon>Dikarya</taxon>
        <taxon>Ascomycota</taxon>
        <taxon>Pezizomycotina</taxon>
        <taxon>Leotiomycetes</taxon>
        <taxon>Helotiales</taxon>
        <taxon>Ploettnerulaceae</taxon>
        <taxon>Oculimacula</taxon>
    </lineage>
</organism>
<gene>
    <name evidence="1" type="ORF">VTL71DRAFT_1941</name>
</gene>
<reference evidence="1 2" key="1">
    <citation type="journal article" date="2024" name="Commun. Biol.">
        <title>Comparative genomic analysis of thermophilic fungi reveals convergent evolutionary adaptations and gene losses.</title>
        <authorList>
            <person name="Steindorff A.S."/>
            <person name="Aguilar-Pontes M.V."/>
            <person name="Robinson A.J."/>
            <person name="Andreopoulos B."/>
            <person name="LaButti K."/>
            <person name="Kuo A."/>
            <person name="Mondo S."/>
            <person name="Riley R."/>
            <person name="Otillar R."/>
            <person name="Haridas S."/>
            <person name="Lipzen A."/>
            <person name="Grimwood J."/>
            <person name="Schmutz J."/>
            <person name="Clum A."/>
            <person name="Reid I.D."/>
            <person name="Moisan M.C."/>
            <person name="Butler G."/>
            <person name="Nguyen T.T.M."/>
            <person name="Dewar K."/>
            <person name="Conant G."/>
            <person name="Drula E."/>
            <person name="Henrissat B."/>
            <person name="Hansel C."/>
            <person name="Singer S."/>
            <person name="Hutchinson M.I."/>
            <person name="de Vries R.P."/>
            <person name="Natvig D.O."/>
            <person name="Powell A.J."/>
            <person name="Tsang A."/>
            <person name="Grigoriev I.V."/>
        </authorList>
    </citation>
    <scope>NUCLEOTIDE SEQUENCE [LARGE SCALE GENOMIC DNA]</scope>
    <source>
        <strain evidence="1 2">CBS 494.80</strain>
    </source>
</reference>
<sequence length="164" mass="18124">MAHRILITGAARYLGGDFIARLPDAKLPPYEKLYAFIRTDEEAEFVQQCGAEPLRLATYDAEGLRNAVVENGITIVFWLIEVVKEEGPVIIINALAEVKASTGKAVHFIHTTTVKTFSNLAGAPINGTMSDTSGNLYKIQKKIQKEQAASFECRQNEQYGHRAI</sequence>
<dbReference type="Gene3D" id="3.40.50.720">
    <property type="entry name" value="NAD(P)-binding Rossmann-like Domain"/>
    <property type="match status" value="1"/>
</dbReference>
<protein>
    <submittedName>
        <fullName evidence="1">Uncharacterized protein</fullName>
    </submittedName>
</protein>
<evidence type="ECO:0000313" key="2">
    <source>
        <dbReference type="Proteomes" id="UP001595075"/>
    </source>
</evidence>
<dbReference type="Proteomes" id="UP001595075">
    <property type="component" value="Unassembled WGS sequence"/>
</dbReference>
<dbReference type="InterPro" id="IPR036291">
    <property type="entry name" value="NAD(P)-bd_dom_sf"/>
</dbReference>
<proteinExistence type="predicted"/>